<feature type="transmembrane region" description="Helical" evidence="1">
    <location>
        <begin position="175"/>
        <end position="195"/>
    </location>
</feature>
<feature type="transmembrane region" description="Helical" evidence="1">
    <location>
        <begin position="130"/>
        <end position="154"/>
    </location>
</feature>
<protein>
    <recommendedName>
        <fullName evidence="4">ABC transporter ATPase</fullName>
    </recommendedName>
</protein>
<feature type="transmembrane region" description="Helical" evidence="1">
    <location>
        <begin position="61"/>
        <end position="82"/>
    </location>
</feature>
<keyword evidence="1" id="KW-1133">Transmembrane helix</keyword>
<accession>A0ABW3NNB3</accession>
<keyword evidence="3" id="KW-1185">Reference proteome</keyword>
<dbReference type="Proteomes" id="UP001597041">
    <property type="component" value="Unassembled WGS sequence"/>
</dbReference>
<evidence type="ECO:0000256" key="1">
    <source>
        <dbReference type="SAM" id="Phobius"/>
    </source>
</evidence>
<feature type="transmembrane region" description="Helical" evidence="1">
    <location>
        <begin position="94"/>
        <end position="118"/>
    </location>
</feature>
<dbReference type="RefSeq" id="WP_379594066.1">
    <property type="nucleotide sequence ID" value="NZ_JBHTKK010000030.1"/>
</dbReference>
<name>A0ABW3NNB3_9BACI</name>
<organism evidence="2 3">
    <name type="scientific">Oceanobacillus locisalsi</name>
    <dbReference type="NCBI Taxonomy" id="546107"/>
    <lineage>
        <taxon>Bacteria</taxon>
        <taxon>Bacillati</taxon>
        <taxon>Bacillota</taxon>
        <taxon>Bacilli</taxon>
        <taxon>Bacillales</taxon>
        <taxon>Bacillaceae</taxon>
        <taxon>Oceanobacillus</taxon>
    </lineage>
</organism>
<keyword evidence="1" id="KW-0812">Transmembrane</keyword>
<evidence type="ECO:0000313" key="3">
    <source>
        <dbReference type="Proteomes" id="UP001597041"/>
    </source>
</evidence>
<reference evidence="3" key="1">
    <citation type="journal article" date="2019" name="Int. J. Syst. Evol. Microbiol.">
        <title>The Global Catalogue of Microorganisms (GCM) 10K type strain sequencing project: providing services to taxonomists for standard genome sequencing and annotation.</title>
        <authorList>
            <consortium name="The Broad Institute Genomics Platform"/>
            <consortium name="The Broad Institute Genome Sequencing Center for Infectious Disease"/>
            <person name="Wu L."/>
            <person name="Ma J."/>
        </authorList>
    </citation>
    <scope>NUCLEOTIDE SEQUENCE [LARGE SCALE GENOMIC DNA]</scope>
    <source>
        <strain evidence="3">CCUG 56608</strain>
    </source>
</reference>
<comment type="caution">
    <text evidence="2">The sequence shown here is derived from an EMBL/GenBank/DDBJ whole genome shotgun (WGS) entry which is preliminary data.</text>
</comment>
<dbReference type="EMBL" id="JBHTKK010000030">
    <property type="protein sequence ID" value="MFD1067901.1"/>
    <property type="molecule type" value="Genomic_DNA"/>
</dbReference>
<feature type="transmembrane region" description="Helical" evidence="1">
    <location>
        <begin position="28"/>
        <end position="49"/>
    </location>
</feature>
<gene>
    <name evidence="2" type="ORF">ACFQ19_17980</name>
</gene>
<evidence type="ECO:0000313" key="2">
    <source>
        <dbReference type="EMBL" id="MFD1067901.1"/>
    </source>
</evidence>
<evidence type="ECO:0008006" key="4">
    <source>
        <dbReference type="Google" id="ProtNLM"/>
    </source>
</evidence>
<keyword evidence="1" id="KW-0472">Membrane</keyword>
<proteinExistence type="predicted"/>
<sequence length="258" mass="29595">MLLNKLKEEDFTVLKGSLESGRQSPNSLGGMLILAIFLQSLLFIVIYMVGGDRSSFPNKDILFMVHLVVTIVVIVLSIVYAIPYIYMKYQKTQYMLTIIVSQNLFGISFYICALLFIGKNRDITTNSLMMFTYVTLIIGGLIFISTCIRFYILLRKGSYRTGTKKDRLRGKFEKKSYLPMVIIGSIGLVFILQYLVRTFGLEGIDTIVMMTLFISLFYAMLFVLPEQLVILYCKYRFDSFNFKEDGTLKPMGNDRKDA</sequence>
<feature type="transmembrane region" description="Helical" evidence="1">
    <location>
        <begin position="207"/>
        <end position="233"/>
    </location>
</feature>